<feature type="transmembrane region" description="Helical" evidence="2">
    <location>
        <begin position="214"/>
        <end position="234"/>
    </location>
</feature>
<protein>
    <recommendedName>
        <fullName evidence="3">DUF6533 domain-containing protein</fullName>
    </recommendedName>
</protein>
<organism evidence="4 5">
    <name type="scientific">Serendipita vermifera MAFF 305830</name>
    <dbReference type="NCBI Taxonomy" id="933852"/>
    <lineage>
        <taxon>Eukaryota</taxon>
        <taxon>Fungi</taxon>
        <taxon>Dikarya</taxon>
        <taxon>Basidiomycota</taxon>
        <taxon>Agaricomycotina</taxon>
        <taxon>Agaricomycetes</taxon>
        <taxon>Sebacinales</taxon>
        <taxon>Serendipitaceae</taxon>
        <taxon>Serendipita</taxon>
    </lineage>
</organism>
<dbReference type="EMBL" id="KN824280">
    <property type="protein sequence ID" value="KIM32257.1"/>
    <property type="molecule type" value="Genomic_DNA"/>
</dbReference>
<dbReference type="STRING" id="933852.A0A0C2XTM7"/>
<name>A0A0C2XTM7_SERVB</name>
<feature type="transmembrane region" description="Helical" evidence="2">
    <location>
        <begin position="63"/>
        <end position="81"/>
    </location>
</feature>
<keyword evidence="2" id="KW-1133">Transmembrane helix</keyword>
<dbReference type="Pfam" id="PF20151">
    <property type="entry name" value="DUF6533"/>
    <property type="match status" value="1"/>
</dbReference>
<reference evidence="4 5" key="1">
    <citation type="submission" date="2014-04" db="EMBL/GenBank/DDBJ databases">
        <authorList>
            <consortium name="DOE Joint Genome Institute"/>
            <person name="Kuo A."/>
            <person name="Zuccaro A."/>
            <person name="Kohler A."/>
            <person name="Nagy L.G."/>
            <person name="Floudas D."/>
            <person name="Copeland A."/>
            <person name="Barry K.W."/>
            <person name="Cichocki N."/>
            <person name="Veneault-Fourrey C."/>
            <person name="LaButti K."/>
            <person name="Lindquist E.A."/>
            <person name="Lipzen A."/>
            <person name="Lundell T."/>
            <person name="Morin E."/>
            <person name="Murat C."/>
            <person name="Sun H."/>
            <person name="Tunlid A."/>
            <person name="Henrissat B."/>
            <person name="Grigoriev I.V."/>
            <person name="Hibbett D.S."/>
            <person name="Martin F."/>
            <person name="Nordberg H.P."/>
            <person name="Cantor M.N."/>
            <person name="Hua S.X."/>
        </authorList>
    </citation>
    <scope>NUCLEOTIDE SEQUENCE [LARGE SCALE GENOMIC DNA]</scope>
    <source>
        <strain evidence="4 5">MAFF 305830</strain>
    </source>
</reference>
<feature type="domain" description="DUF6533" evidence="3">
    <location>
        <begin position="26"/>
        <end position="69"/>
    </location>
</feature>
<sequence>MSTAVLAPENLRVVVKMLADVAAAKYLSGAAITLIVYDSFLLLQQEYHTIWKSRWTLPKMLYYLIRAISIPFIAIAAYDRIDFRPALSNRFCELWPSLVSAPMFVTFAASNWLFTLRLIALYKHQRALVWFMRIFYICTYVVTLTFLILTLITYYRVIGVSYNPVVKCCFSTRTISYTAAIFYTPALYEFLIFTMTAYRAHKDAVVLNSGRTGLLVVLYRDNVIAFFIMLAMRSWNIWIHLTQPISAMHQATNIYWAINSVLSTRVYLNIVWLAHQPMLPLSVAAGASVASGPSETFGGTPRIAIGLRRFTAKKKAMSSTFLSEERTFENSSPHLTPDASAGQPVS</sequence>
<evidence type="ECO:0000313" key="5">
    <source>
        <dbReference type="Proteomes" id="UP000054097"/>
    </source>
</evidence>
<feature type="transmembrane region" description="Helical" evidence="2">
    <location>
        <begin position="175"/>
        <end position="193"/>
    </location>
</feature>
<reference evidence="5" key="2">
    <citation type="submission" date="2015-01" db="EMBL/GenBank/DDBJ databases">
        <title>Evolutionary Origins and Diversification of the Mycorrhizal Mutualists.</title>
        <authorList>
            <consortium name="DOE Joint Genome Institute"/>
            <consortium name="Mycorrhizal Genomics Consortium"/>
            <person name="Kohler A."/>
            <person name="Kuo A."/>
            <person name="Nagy L.G."/>
            <person name="Floudas D."/>
            <person name="Copeland A."/>
            <person name="Barry K.W."/>
            <person name="Cichocki N."/>
            <person name="Veneault-Fourrey C."/>
            <person name="LaButti K."/>
            <person name="Lindquist E.A."/>
            <person name="Lipzen A."/>
            <person name="Lundell T."/>
            <person name="Morin E."/>
            <person name="Murat C."/>
            <person name="Riley R."/>
            <person name="Ohm R."/>
            <person name="Sun H."/>
            <person name="Tunlid A."/>
            <person name="Henrissat B."/>
            <person name="Grigoriev I.V."/>
            <person name="Hibbett D.S."/>
            <person name="Martin F."/>
        </authorList>
    </citation>
    <scope>NUCLEOTIDE SEQUENCE [LARGE SCALE GENOMIC DNA]</scope>
    <source>
        <strain evidence="5">MAFF 305830</strain>
    </source>
</reference>
<keyword evidence="2" id="KW-0472">Membrane</keyword>
<accession>A0A0C2XTM7</accession>
<evidence type="ECO:0000313" key="4">
    <source>
        <dbReference type="EMBL" id="KIM32257.1"/>
    </source>
</evidence>
<proteinExistence type="predicted"/>
<evidence type="ECO:0000259" key="3">
    <source>
        <dbReference type="Pfam" id="PF20151"/>
    </source>
</evidence>
<gene>
    <name evidence="4" type="ORF">M408DRAFT_20574</name>
</gene>
<dbReference type="AlphaFoldDB" id="A0A0C2XTM7"/>
<evidence type="ECO:0000256" key="2">
    <source>
        <dbReference type="SAM" id="Phobius"/>
    </source>
</evidence>
<feature type="transmembrane region" description="Helical" evidence="2">
    <location>
        <begin position="26"/>
        <end position="43"/>
    </location>
</feature>
<dbReference type="OrthoDB" id="3349377at2759"/>
<dbReference type="Proteomes" id="UP000054097">
    <property type="component" value="Unassembled WGS sequence"/>
</dbReference>
<keyword evidence="5" id="KW-1185">Reference proteome</keyword>
<evidence type="ECO:0000256" key="1">
    <source>
        <dbReference type="SAM" id="MobiDB-lite"/>
    </source>
</evidence>
<dbReference type="InterPro" id="IPR045340">
    <property type="entry name" value="DUF6533"/>
</dbReference>
<dbReference type="HOGENOM" id="CLU_035509_1_3_1"/>
<feature type="transmembrane region" description="Helical" evidence="2">
    <location>
        <begin position="134"/>
        <end position="155"/>
    </location>
</feature>
<keyword evidence="2" id="KW-0812">Transmembrane</keyword>
<feature type="transmembrane region" description="Helical" evidence="2">
    <location>
        <begin position="101"/>
        <end position="122"/>
    </location>
</feature>
<feature type="region of interest" description="Disordered" evidence="1">
    <location>
        <begin position="324"/>
        <end position="346"/>
    </location>
</feature>